<dbReference type="EMBL" id="MBFT01000650">
    <property type="protein sequence ID" value="PVU88189.1"/>
    <property type="molecule type" value="Genomic_DNA"/>
</dbReference>
<feature type="compositionally biased region" description="Basic and acidic residues" evidence="1">
    <location>
        <begin position="326"/>
        <end position="344"/>
    </location>
</feature>
<organism evidence="2 3">
    <name type="scientific">Furculomyces boomerangus</name>
    <dbReference type="NCBI Taxonomy" id="61424"/>
    <lineage>
        <taxon>Eukaryota</taxon>
        <taxon>Fungi</taxon>
        <taxon>Fungi incertae sedis</taxon>
        <taxon>Zoopagomycota</taxon>
        <taxon>Kickxellomycotina</taxon>
        <taxon>Harpellomycetes</taxon>
        <taxon>Harpellales</taxon>
        <taxon>Harpellaceae</taxon>
        <taxon>Furculomyces</taxon>
    </lineage>
</organism>
<dbReference type="OrthoDB" id="5545891at2759"/>
<evidence type="ECO:0000256" key="1">
    <source>
        <dbReference type="SAM" id="MobiDB-lite"/>
    </source>
</evidence>
<dbReference type="Proteomes" id="UP000245699">
    <property type="component" value="Unassembled WGS sequence"/>
</dbReference>
<evidence type="ECO:0000313" key="3">
    <source>
        <dbReference type="Proteomes" id="UP000245699"/>
    </source>
</evidence>
<dbReference type="AlphaFoldDB" id="A0A2T9Y764"/>
<protein>
    <submittedName>
        <fullName evidence="2">Uncharacterized protein</fullName>
    </submittedName>
</protein>
<evidence type="ECO:0000313" key="2">
    <source>
        <dbReference type="EMBL" id="PVU88189.1"/>
    </source>
</evidence>
<sequence>MTEVRNIDTVPSLFSLDNETAIPIPNENAPNWALQILERIQNLESRIQIESQQFSRENNSEDAEIVFFDGGSQDQVQRQSETTLDQSEDEYITERDPLRDLQTYPEILEALPSIKEDFFKSSLTDIQRRRFLASCPRNKDMDYDPPILNKNHANSFGRYFSHITQIRVENMYKSMGGQGKAPEVSGNSTKKELLDTKQLLEHATATKAIKKTLGNVRGNPLEDLGTESLEPKHKKTTYKYSKIDLFRCHNRDKNTQDQNTSQPEPLTIIMVTVLFGSAEEEEKGCRGPPCLVSDSLETVNRQQLDTGNNNKRFQNTFQENTAYKNNKGEAMPHEGRNHGIDKKEGHRRIPRWRTEFLLPSVYYTKEKRGTKTSAKPKASQQLHGKHRSARRLYARVGQRMLQKVSAIPLENKDIPVQGSTFWAKSEPM</sequence>
<name>A0A2T9Y764_9FUNG</name>
<reference evidence="2 3" key="1">
    <citation type="journal article" date="2018" name="MBio">
        <title>Comparative Genomics Reveals the Core Gene Toolbox for the Fungus-Insect Symbiosis.</title>
        <authorList>
            <person name="Wang Y."/>
            <person name="Stata M."/>
            <person name="Wang W."/>
            <person name="Stajich J.E."/>
            <person name="White M.M."/>
            <person name="Moncalvo J.M."/>
        </authorList>
    </citation>
    <scope>NUCLEOTIDE SEQUENCE [LARGE SCALE GENOMIC DNA]</scope>
    <source>
        <strain evidence="2 3">AUS-77-4</strain>
    </source>
</reference>
<feature type="region of interest" description="Disordered" evidence="1">
    <location>
        <begin position="367"/>
        <end position="388"/>
    </location>
</feature>
<feature type="region of interest" description="Disordered" evidence="1">
    <location>
        <begin position="326"/>
        <end position="346"/>
    </location>
</feature>
<feature type="non-terminal residue" evidence="2">
    <location>
        <position position="428"/>
    </location>
</feature>
<comment type="caution">
    <text evidence="2">The sequence shown here is derived from an EMBL/GenBank/DDBJ whole genome shotgun (WGS) entry which is preliminary data.</text>
</comment>
<feature type="region of interest" description="Disordered" evidence="1">
    <location>
        <begin position="70"/>
        <end position="89"/>
    </location>
</feature>
<proteinExistence type="predicted"/>
<accession>A0A2T9Y764</accession>
<keyword evidence="3" id="KW-1185">Reference proteome</keyword>
<gene>
    <name evidence="2" type="ORF">BB559_005694</name>
</gene>
<feature type="compositionally biased region" description="Polar residues" evidence="1">
    <location>
        <begin position="72"/>
        <end position="85"/>
    </location>
</feature>